<dbReference type="Proteomes" id="UP001257914">
    <property type="component" value="Unassembled WGS sequence"/>
</dbReference>
<keyword evidence="1" id="KW-0732">Signal</keyword>
<reference evidence="2 3" key="1">
    <citation type="submission" date="2023-10" db="EMBL/GenBank/DDBJ databases">
        <title>Psychrosphaera aquimaarina strain SW33 isolated from seawater.</title>
        <authorList>
            <person name="Bayburt H."/>
            <person name="Kim J.M."/>
            <person name="Choi B.J."/>
            <person name="Jeon C.O."/>
        </authorList>
    </citation>
    <scope>NUCLEOTIDE SEQUENCE [LARGE SCALE GENOMIC DNA]</scope>
    <source>
        <strain evidence="2 3">KCTC 52743</strain>
    </source>
</reference>
<evidence type="ECO:0000256" key="1">
    <source>
        <dbReference type="SAM" id="SignalP"/>
    </source>
</evidence>
<name>A0ABU3QWK2_9GAMM</name>
<feature type="signal peptide" evidence="1">
    <location>
        <begin position="1"/>
        <end position="17"/>
    </location>
</feature>
<dbReference type="RefSeq" id="WP_315945694.1">
    <property type="nucleotide sequence ID" value="NZ_JAWCUA010000001.1"/>
</dbReference>
<proteinExistence type="predicted"/>
<organism evidence="2 3">
    <name type="scientific">Psychrosphaera aquimarina</name>
    <dbReference type="NCBI Taxonomy" id="2044854"/>
    <lineage>
        <taxon>Bacteria</taxon>
        <taxon>Pseudomonadati</taxon>
        <taxon>Pseudomonadota</taxon>
        <taxon>Gammaproteobacteria</taxon>
        <taxon>Alteromonadales</taxon>
        <taxon>Pseudoalteromonadaceae</taxon>
        <taxon>Psychrosphaera</taxon>
    </lineage>
</organism>
<keyword evidence="3" id="KW-1185">Reference proteome</keyword>
<evidence type="ECO:0000313" key="3">
    <source>
        <dbReference type="Proteomes" id="UP001257914"/>
    </source>
</evidence>
<evidence type="ECO:0000313" key="2">
    <source>
        <dbReference type="EMBL" id="MDU0111806.1"/>
    </source>
</evidence>
<dbReference type="EMBL" id="JAWCUA010000001">
    <property type="protein sequence ID" value="MDU0111806.1"/>
    <property type="molecule type" value="Genomic_DNA"/>
</dbReference>
<comment type="caution">
    <text evidence="2">The sequence shown here is derived from an EMBL/GenBank/DDBJ whole genome shotgun (WGS) entry which is preliminary data.</text>
</comment>
<accession>A0ABU3QWK2</accession>
<protein>
    <submittedName>
        <fullName evidence="2">Uncharacterized protein</fullName>
    </submittedName>
</protein>
<sequence length="180" mass="20380">MQYFIIVISLLSTFTHASEAANTCSTKLDAFIGKYEIYREYSVNNHFSKCLATDKSKIQFKGNPDSRVLLNGFVVGIESFWHQDLNEIVKITTKAGGHTTIVRLLANQYGQSQFTPDFDVTFSSSMAYIVVSKTPSGNLIVTTRDSHLEENCQRVTEDIFEMEGNDFTKVSTTEVYRECR</sequence>
<gene>
    <name evidence="2" type="ORF">RT723_02030</name>
</gene>
<feature type="chain" id="PRO_5047219410" evidence="1">
    <location>
        <begin position="18"/>
        <end position="180"/>
    </location>
</feature>